<sequence>MAAWDRLRDIFQDNQNSCVVFLEHDFAHVKIRDYPNATSYCQRLKSLSGKLKSRKPLPSFTEARSSLRLEEKALAEMLDDSPSAMVAASPREYDDSSSYGDNPGHNCSQNKKSTAVEVVAQAQAVATPDGGGGRGSGNNQPTAPA</sequence>
<accession>A0ABM3RP20</accession>
<evidence type="ECO:0000256" key="1">
    <source>
        <dbReference type="SAM" id="MobiDB-lite"/>
    </source>
</evidence>
<feature type="compositionally biased region" description="Low complexity" evidence="1">
    <location>
        <begin position="115"/>
        <end position="126"/>
    </location>
</feature>
<reference evidence="3" key="2">
    <citation type="submission" date="2025-08" db="UniProtKB">
        <authorList>
            <consortium name="RefSeq"/>
        </authorList>
    </citation>
    <scope>IDENTIFICATION</scope>
    <source>
        <tissue evidence="3">Leaf</tissue>
    </source>
</reference>
<evidence type="ECO:0000313" key="2">
    <source>
        <dbReference type="Proteomes" id="UP000813463"/>
    </source>
</evidence>
<keyword evidence="2" id="KW-1185">Reference proteome</keyword>
<dbReference type="PANTHER" id="PTHR47481">
    <property type="match status" value="1"/>
</dbReference>
<protein>
    <submittedName>
        <fullName evidence="3">Uncharacterized protein</fullName>
    </submittedName>
</protein>
<name>A0ABM3RP20_SPIOL</name>
<dbReference type="RefSeq" id="XP_056697367.1">
    <property type="nucleotide sequence ID" value="XM_056841389.1"/>
</dbReference>
<evidence type="ECO:0000313" key="3">
    <source>
        <dbReference type="RefSeq" id="XP_056697367.1"/>
    </source>
</evidence>
<reference evidence="2" key="1">
    <citation type="journal article" date="2021" name="Nat. Commun.">
        <title>Genomic analyses provide insights into spinach domestication and the genetic basis of agronomic traits.</title>
        <authorList>
            <person name="Cai X."/>
            <person name="Sun X."/>
            <person name="Xu C."/>
            <person name="Sun H."/>
            <person name="Wang X."/>
            <person name="Ge C."/>
            <person name="Zhang Z."/>
            <person name="Wang Q."/>
            <person name="Fei Z."/>
            <person name="Jiao C."/>
            <person name="Wang Q."/>
        </authorList>
    </citation>
    <scope>NUCLEOTIDE SEQUENCE [LARGE SCALE GENOMIC DNA]</scope>
    <source>
        <strain evidence="2">cv. Varoflay</strain>
    </source>
</reference>
<organism evidence="2 3">
    <name type="scientific">Spinacia oleracea</name>
    <name type="common">Spinach</name>
    <dbReference type="NCBI Taxonomy" id="3562"/>
    <lineage>
        <taxon>Eukaryota</taxon>
        <taxon>Viridiplantae</taxon>
        <taxon>Streptophyta</taxon>
        <taxon>Embryophyta</taxon>
        <taxon>Tracheophyta</taxon>
        <taxon>Spermatophyta</taxon>
        <taxon>Magnoliopsida</taxon>
        <taxon>eudicotyledons</taxon>
        <taxon>Gunneridae</taxon>
        <taxon>Pentapetalae</taxon>
        <taxon>Caryophyllales</taxon>
        <taxon>Chenopodiaceae</taxon>
        <taxon>Chenopodioideae</taxon>
        <taxon>Anserineae</taxon>
        <taxon>Spinacia</taxon>
    </lineage>
</organism>
<feature type="compositionally biased region" description="Polar residues" evidence="1">
    <location>
        <begin position="96"/>
        <end position="113"/>
    </location>
</feature>
<dbReference type="GeneID" id="130471331"/>
<proteinExistence type="predicted"/>
<dbReference type="PANTHER" id="PTHR47481:SF10">
    <property type="entry name" value="COPIA-LIKE POLYPROTEIN_RETROTRANSPOSON"/>
    <property type="match status" value="1"/>
</dbReference>
<feature type="region of interest" description="Disordered" evidence="1">
    <location>
        <begin position="80"/>
        <end position="145"/>
    </location>
</feature>
<dbReference type="Proteomes" id="UP000813463">
    <property type="component" value="Chromosome 4"/>
</dbReference>
<gene>
    <name evidence="3" type="primary">LOC130471331</name>
</gene>